<keyword evidence="4" id="KW-0808">Transferase</keyword>
<keyword evidence="2" id="KW-1003">Cell membrane</keyword>
<organism evidence="9">
    <name type="scientific">uncultured Sphingosinicella sp</name>
    <dbReference type="NCBI Taxonomy" id="478748"/>
    <lineage>
        <taxon>Bacteria</taxon>
        <taxon>Pseudomonadati</taxon>
        <taxon>Pseudomonadota</taxon>
        <taxon>Alphaproteobacteria</taxon>
        <taxon>Sphingomonadales</taxon>
        <taxon>Sphingosinicellaceae</taxon>
        <taxon>Sphingosinicella</taxon>
        <taxon>environmental samples</taxon>
    </lineage>
</organism>
<proteinExistence type="predicted"/>
<dbReference type="PANTHER" id="PTHR33908">
    <property type="entry name" value="MANNOSYLTRANSFERASE YKCB-RELATED"/>
    <property type="match status" value="1"/>
</dbReference>
<sequence length="498" mass="53233">MATAAGAAGAAPPARILSPAAVTALVLLVAALVIRAPFLGDPNLHLDEIFYLQVGDLMWKGALPYVDVWDRKPVGLFLLYGSIRLLGGDGIVQYQLVATAFASATAFVIAQIARRMGVSAFGACAAGIVYLAGLSASGGFGGQSPVFYNLLVAGAALLTLRALEAPDLRRLTLLGTAAMLLCGLAIQIKYTALFEGCFLGLMLVWRARRMFGMAAAIKSALLFGSCGLAPTAAALAYYAAIGELQAFWFANFQSIGLRPATSPVQLQGRLLQIALIQLPLLICAGAACFAMRRQKQRAGTLATFRFILAWTVAALFGFFLFGTFYKHYALPLLLPLSLAAAPIFDRRPVGLLAAGLVTIWGTLLVGFPSQTPQASQKQIARLTSAITENLNGGCLFLFDGPPTVDYLSGACHLTPYLFPYHLSTAVEATGLGVDPVVELRRILDRRPSVIVSSNAPAMEPNRKTRALLNHVLERDYQMVGSYPAKDRNFQVYARRSKG</sequence>
<evidence type="ECO:0000313" key="9">
    <source>
        <dbReference type="EMBL" id="CAA9520268.1"/>
    </source>
</evidence>
<evidence type="ECO:0000256" key="7">
    <source>
        <dbReference type="ARBA" id="ARBA00023136"/>
    </source>
</evidence>
<dbReference type="AlphaFoldDB" id="A0A6J4TE33"/>
<evidence type="ECO:0000256" key="4">
    <source>
        <dbReference type="ARBA" id="ARBA00022679"/>
    </source>
</evidence>
<accession>A0A6J4TE33</accession>
<evidence type="ECO:0000256" key="6">
    <source>
        <dbReference type="ARBA" id="ARBA00022989"/>
    </source>
</evidence>
<feature type="transmembrane region" description="Helical" evidence="8">
    <location>
        <begin position="91"/>
        <end position="113"/>
    </location>
</feature>
<evidence type="ECO:0000256" key="1">
    <source>
        <dbReference type="ARBA" id="ARBA00004651"/>
    </source>
</evidence>
<evidence type="ECO:0000256" key="8">
    <source>
        <dbReference type="SAM" id="Phobius"/>
    </source>
</evidence>
<evidence type="ECO:0000256" key="5">
    <source>
        <dbReference type="ARBA" id="ARBA00022692"/>
    </source>
</evidence>
<reference evidence="9" key="1">
    <citation type="submission" date="2020-02" db="EMBL/GenBank/DDBJ databases">
        <authorList>
            <person name="Meier V. D."/>
        </authorList>
    </citation>
    <scope>NUCLEOTIDE SEQUENCE</scope>
    <source>
        <strain evidence="9">AVDCRST_MAG23</strain>
    </source>
</reference>
<dbReference type="GO" id="GO:0005886">
    <property type="term" value="C:plasma membrane"/>
    <property type="evidence" value="ECO:0007669"/>
    <property type="project" value="UniProtKB-SubCell"/>
</dbReference>
<evidence type="ECO:0000256" key="3">
    <source>
        <dbReference type="ARBA" id="ARBA00022676"/>
    </source>
</evidence>
<feature type="transmembrane region" description="Helical" evidence="8">
    <location>
        <begin position="270"/>
        <end position="290"/>
    </location>
</feature>
<gene>
    <name evidence="9" type="ORF">AVDCRST_MAG23-143</name>
</gene>
<dbReference type="InterPro" id="IPR050297">
    <property type="entry name" value="LipidA_mod_glycosyltrf_83"/>
</dbReference>
<keyword evidence="6 8" id="KW-1133">Transmembrane helix</keyword>
<keyword evidence="3" id="KW-0328">Glycosyltransferase</keyword>
<keyword evidence="5 8" id="KW-0812">Transmembrane</keyword>
<name>A0A6J4TE33_9SPHN</name>
<dbReference type="GO" id="GO:0016763">
    <property type="term" value="F:pentosyltransferase activity"/>
    <property type="evidence" value="ECO:0007669"/>
    <property type="project" value="TreeGrafter"/>
</dbReference>
<dbReference type="PANTHER" id="PTHR33908:SF11">
    <property type="entry name" value="MEMBRANE PROTEIN"/>
    <property type="match status" value="1"/>
</dbReference>
<feature type="transmembrane region" description="Helical" evidence="8">
    <location>
        <begin position="351"/>
        <end position="369"/>
    </location>
</feature>
<evidence type="ECO:0000256" key="2">
    <source>
        <dbReference type="ARBA" id="ARBA00022475"/>
    </source>
</evidence>
<feature type="transmembrane region" description="Helical" evidence="8">
    <location>
        <begin position="16"/>
        <end position="38"/>
    </location>
</feature>
<feature type="transmembrane region" description="Helical" evidence="8">
    <location>
        <begin position="220"/>
        <end position="240"/>
    </location>
</feature>
<protein>
    <recommendedName>
        <fullName evidence="10">Glycosyltransferase RgtA/B/C/D-like domain-containing protein</fullName>
    </recommendedName>
</protein>
<feature type="transmembrane region" description="Helical" evidence="8">
    <location>
        <begin position="120"/>
        <end position="140"/>
    </location>
</feature>
<dbReference type="GO" id="GO:0009103">
    <property type="term" value="P:lipopolysaccharide biosynthetic process"/>
    <property type="evidence" value="ECO:0007669"/>
    <property type="project" value="UniProtKB-ARBA"/>
</dbReference>
<dbReference type="EMBL" id="CADCWD010000009">
    <property type="protein sequence ID" value="CAA9520268.1"/>
    <property type="molecule type" value="Genomic_DNA"/>
</dbReference>
<comment type="subcellular location">
    <subcellularLocation>
        <location evidence="1">Cell membrane</location>
        <topology evidence="1">Multi-pass membrane protein</topology>
    </subcellularLocation>
</comment>
<feature type="transmembrane region" description="Helical" evidence="8">
    <location>
        <begin position="302"/>
        <end position="322"/>
    </location>
</feature>
<keyword evidence="7 8" id="KW-0472">Membrane</keyword>
<evidence type="ECO:0008006" key="10">
    <source>
        <dbReference type="Google" id="ProtNLM"/>
    </source>
</evidence>